<dbReference type="OrthoDB" id="1354489at2"/>
<proteinExistence type="predicted"/>
<evidence type="ECO:0000313" key="2">
    <source>
        <dbReference type="Proteomes" id="UP000264492"/>
    </source>
</evidence>
<name>A0A371K2D8_9GAMM</name>
<gene>
    <name evidence="1" type="ORF">DX914_02770</name>
</gene>
<dbReference type="AlphaFoldDB" id="A0A371K2D8"/>
<dbReference type="Proteomes" id="UP000264492">
    <property type="component" value="Unassembled WGS sequence"/>
</dbReference>
<dbReference type="RefSeq" id="WP_115857528.1">
    <property type="nucleotide sequence ID" value="NZ_QTSU01000001.1"/>
</dbReference>
<protein>
    <submittedName>
        <fullName evidence="1">Uncharacterized protein</fullName>
    </submittedName>
</protein>
<dbReference type="EMBL" id="QTSU01000001">
    <property type="protein sequence ID" value="RDZ28086.1"/>
    <property type="molecule type" value="Genomic_DNA"/>
</dbReference>
<comment type="caution">
    <text evidence="1">The sequence shown here is derived from an EMBL/GenBank/DDBJ whole genome shotgun (WGS) entry which is preliminary data.</text>
</comment>
<accession>A0A371K2D8</accession>
<reference evidence="1 2" key="1">
    <citation type="submission" date="2018-08" db="EMBL/GenBank/DDBJ databases">
        <title>Lysobacter sp. zong2l5, whole genome shotgun sequence.</title>
        <authorList>
            <person name="Zhang X."/>
            <person name="Feng G."/>
            <person name="Zhu H."/>
        </authorList>
    </citation>
    <scope>NUCLEOTIDE SEQUENCE [LARGE SCALE GENOMIC DNA]</scope>
    <source>
        <strain evidence="2">zong2l5</strain>
    </source>
</reference>
<keyword evidence="2" id="KW-1185">Reference proteome</keyword>
<organism evidence="1 2">
    <name type="scientific">Lysobacter silvisoli</name>
    <dbReference type="NCBI Taxonomy" id="2293254"/>
    <lineage>
        <taxon>Bacteria</taxon>
        <taxon>Pseudomonadati</taxon>
        <taxon>Pseudomonadota</taxon>
        <taxon>Gammaproteobacteria</taxon>
        <taxon>Lysobacterales</taxon>
        <taxon>Lysobacteraceae</taxon>
        <taxon>Lysobacter</taxon>
    </lineage>
</organism>
<evidence type="ECO:0000313" key="1">
    <source>
        <dbReference type="EMBL" id="RDZ28086.1"/>
    </source>
</evidence>
<sequence length="255" mass="30475">MSLLAFQMWELMRQDWMAEHRFYVEQARKRLLSQFDSMEEEADRAAEEHLGQISQFFDPDVHDEVDFYESAHDKGIEFYQLLSDMQERTRLSVVAGMYHEWGKKLREWLTRELRGWHRGENVLRSIWKADIPSVLDLLFVFDFDARGVTGYKRLDAMRLVVNVFKHGDGPSLDELKEKYPEFVPDPLGGDGEYRSRFLDHTNMKVTDEHLDQFSEAILEFWQAVPKELWLKHEEVEVPKWFEKAYLKDRAEHERA</sequence>